<gene>
    <name evidence="2" type="ORF">GCM10009639_54000</name>
</gene>
<proteinExistence type="predicted"/>
<dbReference type="EMBL" id="BAAAKJ010000307">
    <property type="protein sequence ID" value="GAA1406288.1"/>
    <property type="molecule type" value="Genomic_DNA"/>
</dbReference>
<feature type="compositionally biased region" description="Low complexity" evidence="1">
    <location>
        <begin position="25"/>
        <end position="40"/>
    </location>
</feature>
<sequence length="393" mass="40496">MTVRSGWLLNASTGGPGQTRADTRAVPTGTMTPTGATTTRAGVIPGGQPLQLTMTGMTGSIGTGRSVVQGTSTQGAYPLAVTAAETFTVAPGHASLTRYDTVWKVAYEHLYDASGQTLAAIVYQQGTPGTGSPPTAPPSGTAYLRLWDLQVPAGASAGSPPDWVTGGLITDRRVFTTGLGGIVPASDTVPGAYVGQWRDNAATGALERWDGTTWVPWSSALRGIAPSTLAAGSYTGQWRDGAIGLQRWSGSAWSPGLGEFQTFVPTWTATTINPNLGNGSLTTRWCRVGRLITWIGTLNAGSTTNGGDGVWRMSLPVQAAGSGVVAVGSFNYFQVGSQDWLGVVQISSGATFATFTVKTGSSAGSFDTVSNTVPAPAGSTTVMRWTITYEAAS</sequence>
<keyword evidence="3" id="KW-1185">Reference proteome</keyword>
<evidence type="ECO:0000313" key="3">
    <source>
        <dbReference type="Proteomes" id="UP001499863"/>
    </source>
</evidence>
<evidence type="ECO:0000256" key="1">
    <source>
        <dbReference type="SAM" id="MobiDB-lite"/>
    </source>
</evidence>
<comment type="caution">
    <text evidence="2">The sequence shown here is derived from an EMBL/GenBank/DDBJ whole genome shotgun (WGS) entry which is preliminary data.</text>
</comment>
<accession>A0ABN1YDR2</accession>
<name>A0ABN1YDR2_9ACTN</name>
<organism evidence="2 3">
    <name type="scientific">Kitasatospora putterlickiae</name>
    <dbReference type="NCBI Taxonomy" id="221725"/>
    <lineage>
        <taxon>Bacteria</taxon>
        <taxon>Bacillati</taxon>
        <taxon>Actinomycetota</taxon>
        <taxon>Actinomycetes</taxon>
        <taxon>Kitasatosporales</taxon>
        <taxon>Streptomycetaceae</taxon>
        <taxon>Kitasatospora</taxon>
    </lineage>
</organism>
<evidence type="ECO:0000313" key="2">
    <source>
        <dbReference type="EMBL" id="GAA1406288.1"/>
    </source>
</evidence>
<dbReference type="RefSeq" id="WP_344341472.1">
    <property type="nucleotide sequence ID" value="NZ_BAAAKJ010000307.1"/>
</dbReference>
<reference evidence="2 3" key="1">
    <citation type="journal article" date="2019" name="Int. J. Syst. Evol. Microbiol.">
        <title>The Global Catalogue of Microorganisms (GCM) 10K type strain sequencing project: providing services to taxonomists for standard genome sequencing and annotation.</title>
        <authorList>
            <consortium name="The Broad Institute Genomics Platform"/>
            <consortium name="The Broad Institute Genome Sequencing Center for Infectious Disease"/>
            <person name="Wu L."/>
            <person name="Ma J."/>
        </authorList>
    </citation>
    <scope>NUCLEOTIDE SEQUENCE [LARGE SCALE GENOMIC DNA]</scope>
    <source>
        <strain evidence="2 3">JCM 12393</strain>
    </source>
</reference>
<protein>
    <submittedName>
        <fullName evidence="2">Uncharacterized protein</fullName>
    </submittedName>
</protein>
<dbReference type="Proteomes" id="UP001499863">
    <property type="component" value="Unassembled WGS sequence"/>
</dbReference>
<feature type="region of interest" description="Disordered" evidence="1">
    <location>
        <begin position="1"/>
        <end position="40"/>
    </location>
</feature>